<evidence type="ECO:0000256" key="1">
    <source>
        <dbReference type="ARBA" id="ARBA00004196"/>
    </source>
</evidence>
<dbReference type="NCBIfam" id="TIGR01730">
    <property type="entry name" value="RND_mfp"/>
    <property type="match status" value="1"/>
</dbReference>
<comment type="subcellular location">
    <subcellularLocation>
        <location evidence="1">Cell envelope</location>
    </subcellularLocation>
</comment>
<feature type="domain" description="Multidrug resistance protein MdtA-like C-terminal permuted SH3" evidence="7">
    <location>
        <begin position="535"/>
        <end position="593"/>
    </location>
</feature>
<dbReference type="RefSeq" id="WP_054469458.1">
    <property type="nucleotide sequence ID" value="NZ_CP159837.1"/>
</dbReference>
<comment type="similarity">
    <text evidence="2">Belongs to the membrane fusion protein (MFP) (TC 8.A.1) family.</text>
</comment>
<dbReference type="GO" id="GO:0030313">
    <property type="term" value="C:cell envelope"/>
    <property type="evidence" value="ECO:0007669"/>
    <property type="project" value="UniProtKB-SubCell"/>
</dbReference>
<dbReference type="Gene3D" id="2.40.30.170">
    <property type="match status" value="1"/>
</dbReference>
<dbReference type="EMBL" id="CP159837">
    <property type="protein sequence ID" value="XCM37172.1"/>
    <property type="molecule type" value="Genomic_DNA"/>
</dbReference>
<evidence type="ECO:0000313" key="8">
    <source>
        <dbReference type="EMBL" id="XCM37172.1"/>
    </source>
</evidence>
<dbReference type="Gene3D" id="1.10.287.470">
    <property type="entry name" value="Helix hairpin bin"/>
    <property type="match status" value="1"/>
</dbReference>
<dbReference type="Pfam" id="PF25967">
    <property type="entry name" value="RND-MFP_C"/>
    <property type="match status" value="1"/>
</dbReference>
<gene>
    <name evidence="8" type="ORF">ABWT76_005987</name>
</gene>
<dbReference type="GO" id="GO:0016020">
    <property type="term" value="C:membrane"/>
    <property type="evidence" value="ECO:0007669"/>
    <property type="project" value="InterPro"/>
</dbReference>
<protein>
    <submittedName>
        <fullName evidence="8">Efflux RND transporter periplasmic adaptor subunit</fullName>
    </submittedName>
</protein>
<feature type="compositionally biased region" description="Low complexity" evidence="5">
    <location>
        <begin position="489"/>
        <end position="499"/>
    </location>
</feature>
<name>A0AAU8JF67_9CYAN</name>
<keyword evidence="6" id="KW-0812">Transmembrane</keyword>
<dbReference type="InterPro" id="IPR006143">
    <property type="entry name" value="RND_pump_MFP"/>
</dbReference>
<evidence type="ECO:0000256" key="2">
    <source>
        <dbReference type="ARBA" id="ARBA00009477"/>
    </source>
</evidence>
<feature type="coiled-coil region" evidence="4">
    <location>
        <begin position="284"/>
        <end position="389"/>
    </location>
</feature>
<dbReference type="AlphaFoldDB" id="A0AAU8JF67"/>
<accession>A0AAU8JF67</accession>
<feature type="transmembrane region" description="Helical" evidence="6">
    <location>
        <begin position="22"/>
        <end position="40"/>
    </location>
</feature>
<evidence type="ECO:0000256" key="6">
    <source>
        <dbReference type="SAM" id="Phobius"/>
    </source>
</evidence>
<proteinExistence type="inferred from homology"/>
<dbReference type="GO" id="GO:0022857">
    <property type="term" value="F:transmembrane transporter activity"/>
    <property type="evidence" value="ECO:0007669"/>
    <property type="project" value="InterPro"/>
</dbReference>
<feature type="coiled-coil region" evidence="4">
    <location>
        <begin position="125"/>
        <end position="259"/>
    </location>
</feature>
<dbReference type="InterPro" id="IPR050465">
    <property type="entry name" value="UPF0194_transport"/>
</dbReference>
<keyword evidence="3 4" id="KW-0175">Coiled coil</keyword>
<reference evidence="8" key="1">
    <citation type="submission" date="2024-07" db="EMBL/GenBank/DDBJ databases">
        <authorList>
            <person name="Kim Y.J."/>
            <person name="Jeong J.Y."/>
        </authorList>
    </citation>
    <scope>NUCLEOTIDE SEQUENCE</scope>
    <source>
        <strain evidence="8">GIHE-MW2</strain>
    </source>
</reference>
<dbReference type="Gene3D" id="2.40.420.20">
    <property type="match status" value="1"/>
</dbReference>
<dbReference type="PANTHER" id="PTHR32347:SF27">
    <property type="entry name" value="RND EFFLUX PUMP MEMBRANE FUSION PROTEIN BARREL-SANDWICH DOMAIN-CONTAINING PROTEIN"/>
    <property type="match status" value="1"/>
</dbReference>
<organism evidence="8">
    <name type="scientific">Planktothricoides raciborskii GIHE-MW2</name>
    <dbReference type="NCBI Taxonomy" id="2792601"/>
    <lineage>
        <taxon>Bacteria</taxon>
        <taxon>Bacillati</taxon>
        <taxon>Cyanobacteriota</taxon>
        <taxon>Cyanophyceae</taxon>
        <taxon>Oscillatoriophycideae</taxon>
        <taxon>Oscillatoriales</taxon>
        <taxon>Oscillatoriaceae</taxon>
        <taxon>Planktothricoides</taxon>
    </lineage>
</organism>
<dbReference type="InterPro" id="IPR058627">
    <property type="entry name" value="MdtA-like_C"/>
</dbReference>
<dbReference type="PANTHER" id="PTHR32347">
    <property type="entry name" value="EFFLUX SYSTEM COMPONENT YKNX-RELATED"/>
    <property type="match status" value="1"/>
</dbReference>
<evidence type="ECO:0000259" key="7">
    <source>
        <dbReference type="Pfam" id="PF25967"/>
    </source>
</evidence>
<evidence type="ECO:0000256" key="5">
    <source>
        <dbReference type="SAM" id="MobiDB-lite"/>
    </source>
</evidence>
<sequence length="620" mass="69542">MSADETLTKDTATKKLKLGMRWLTFSAVLAIASLGGWWLYSRTLKQSSKVVEVRLITVKTDTLEEPINESGILELGDQRILKSPSDGIVEKVLVKMGDRIAIGDELILLRSPDRETKLLDHQYNTQQKELALVQQQEKIQDAEADLAIAQQKFQDLFSQYRSNSETKRQQKQLEIQSQQLEIQNQRQTVAIAEENLKVATQKIQQFLQEESSEIQTQIRQKKVDIQKQQLNLENLREEVTEAEINLKEAQEQLQEGESLYSRGFIAENELQGNRQEVRSSLAMLRDTQLALNNAQLELNNSQVDLQKLEKNISEELLALELDVKEKTITLEKEKNQVKNLEYQLNNLLIALQEIEEDLEKNLVAARQELQQAERNLRDAKSELRNLSIDLDKNQLGRQTIEQEILDSIVTAPINGKVLNIAVEPGDVVDRSKDLLIIGDPNREVVKLKISTLNAAKVKLNQLARISLPGPDEEIFTGYVETVSLVANSEGSESSSRSSDSGGGSVEATVRLDSPSGTFIPGSRVIVDIILEQRKNVIAVETTAVQNLGAESFVWVRDAEGKAQKKSVTLGLEDLTNGLIEVTEGLKPGDEVILPPVDQELTEGMIVKEFKPENTNEESEN</sequence>
<dbReference type="Gene3D" id="2.40.50.100">
    <property type="match status" value="1"/>
</dbReference>
<keyword evidence="6" id="KW-1133">Transmembrane helix</keyword>
<evidence type="ECO:0000256" key="3">
    <source>
        <dbReference type="ARBA" id="ARBA00023054"/>
    </source>
</evidence>
<evidence type="ECO:0000256" key="4">
    <source>
        <dbReference type="SAM" id="Coils"/>
    </source>
</evidence>
<keyword evidence="6" id="KW-0472">Membrane</keyword>
<feature type="region of interest" description="Disordered" evidence="5">
    <location>
        <begin position="489"/>
        <end position="512"/>
    </location>
</feature>